<name>A0A7Y0Q5L2_9FIRM</name>
<organism evidence="1 2">
    <name type="scientific">Sulfobacillus harzensis</name>
    <dbReference type="NCBI Taxonomy" id="2729629"/>
    <lineage>
        <taxon>Bacteria</taxon>
        <taxon>Bacillati</taxon>
        <taxon>Bacillota</taxon>
        <taxon>Clostridia</taxon>
        <taxon>Eubacteriales</taxon>
        <taxon>Clostridiales Family XVII. Incertae Sedis</taxon>
        <taxon>Sulfobacillus</taxon>
    </lineage>
</organism>
<dbReference type="AlphaFoldDB" id="A0A7Y0Q5L2"/>
<keyword evidence="2" id="KW-1185">Reference proteome</keyword>
<comment type="caution">
    <text evidence="1">The sequence shown here is derived from an EMBL/GenBank/DDBJ whole genome shotgun (WGS) entry which is preliminary data.</text>
</comment>
<sequence>MARQQYVIPPPEEVFSTIKALITRVQELIRSSERLKTTDVRSAFFLGSIAVEEEMQALRIPV</sequence>
<accession>A0A7Y0Q5L2</accession>
<evidence type="ECO:0000313" key="2">
    <source>
        <dbReference type="Proteomes" id="UP000533476"/>
    </source>
</evidence>
<evidence type="ECO:0000313" key="1">
    <source>
        <dbReference type="EMBL" id="NMP25201.1"/>
    </source>
</evidence>
<protein>
    <submittedName>
        <fullName evidence="1">Uncharacterized protein</fullName>
    </submittedName>
</protein>
<dbReference type="EMBL" id="JABBVZ010000307">
    <property type="protein sequence ID" value="NMP25201.1"/>
    <property type="molecule type" value="Genomic_DNA"/>
</dbReference>
<gene>
    <name evidence="1" type="ORF">HIJ39_23195</name>
</gene>
<dbReference type="RefSeq" id="WP_169103384.1">
    <property type="nucleotide sequence ID" value="NZ_JABBVZ010000307.1"/>
</dbReference>
<proteinExistence type="predicted"/>
<reference evidence="1 2" key="1">
    <citation type="submission" date="2020-04" db="EMBL/GenBank/DDBJ databases">
        <authorList>
            <person name="Zhang R."/>
            <person name="Schippers A."/>
        </authorList>
    </citation>
    <scope>NUCLEOTIDE SEQUENCE [LARGE SCALE GENOMIC DNA]</scope>
    <source>
        <strain evidence="1 2">DSM 109850</strain>
    </source>
</reference>
<dbReference type="Proteomes" id="UP000533476">
    <property type="component" value="Unassembled WGS sequence"/>
</dbReference>